<evidence type="ECO:0000256" key="1">
    <source>
        <dbReference type="ARBA" id="ARBA00004123"/>
    </source>
</evidence>
<evidence type="ECO:0000313" key="6">
    <source>
        <dbReference type="Proteomes" id="UP000030748"/>
    </source>
</evidence>
<dbReference type="EMBL" id="KI632310">
    <property type="protein sequence ID" value="EYU19007.1"/>
    <property type="molecule type" value="Genomic_DNA"/>
</dbReference>
<name>A0A022PRP5_ERYGU</name>
<comment type="subcellular location">
    <subcellularLocation>
        <location evidence="1">Nucleus</location>
    </subcellularLocation>
</comment>
<proteinExistence type="inferred from homology"/>
<organism evidence="5 6">
    <name type="scientific">Erythranthe guttata</name>
    <name type="common">Yellow monkey flower</name>
    <name type="synonym">Mimulus guttatus</name>
    <dbReference type="NCBI Taxonomy" id="4155"/>
    <lineage>
        <taxon>Eukaryota</taxon>
        <taxon>Viridiplantae</taxon>
        <taxon>Streptophyta</taxon>
        <taxon>Embryophyta</taxon>
        <taxon>Tracheophyta</taxon>
        <taxon>Spermatophyta</taxon>
        <taxon>Magnoliopsida</taxon>
        <taxon>eudicotyledons</taxon>
        <taxon>Gunneridae</taxon>
        <taxon>Pentapetalae</taxon>
        <taxon>asterids</taxon>
        <taxon>lamiids</taxon>
        <taxon>Lamiales</taxon>
        <taxon>Phrymaceae</taxon>
        <taxon>Erythranthe</taxon>
    </lineage>
</organism>
<dbReference type="AlphaFoldDB" id="A0A022PRP5"/>
<dbReference type="Gene3D" id="2.60.120.650">
    <property type="entry name" value="Cupin"/>
    <property type="match status" value="1"/>
</dbReference>
<evidence type="ECO:0000256" key="4">
    <source>
        <dbReference type="ARBA" id="ARBA00023242"/>
    </source>
</evidence>
<dbReference type="PANTHER" id="PTHR12549">
    <property type="entry name" value="JMJC DOMAIN-CONTAINING HISTONE DEMETHYLATION PROTEIN"/>
    <property type="match status" value="1"/>
</dbReference>
<gene>
    <name evidence="5" type="ORF">MIMGU_mgv1a015352mg</name>
</gene>
<accession>A0A022PRP5</accession>
<keyword evidence="3" id="KW-0479">Metal-binding</keyword>
<keyword evidence="4" id="KW-0539">Nucleus</keyword>
<evidence type="ECO:0000313" key="5">
    <source>
        <dbReference type="EMBL" id="EYU19007.1"/>
    </source>
</evidence>
<dbReference type="GO" id="GO:0005634">
    <property type="term" value="C:nucleus"/>
    <property type="evidence" value="ECO:0007669"/>
    <property type="project" value="UniProtKB-SubCell"/>
</dbReference>
<keyword evidence="6" id="KW-1185">Reference proteome</keyword>
<sequence>MEHKRKLKEEYGMSLLCCKVSCTSISIDFVSAESVGQCIRLSTEYRRLPKYHSFKEDKLQVKGLVLSAVCQAVQYLDKIDDITLRSPFAPPFEHGNVRQNPAQQGEKPSILQMRRELERMKLALETKGHLFQPHMKDYLLKEITLLTNKINSSAGGSSSS</sequence>
<dbReference type="GO" id="GO:0032454">
    <property type="term" value="F:histone H3K9 demethylase activity"/>
    <property type="evidence" value="ECO:0007669"/>
    <property type="project" value="InterPro"/>
</dbReference>
<dbReference type="Proteomes" id="UP000030748">
    <property type="component" value="Unassembled WGS sequence"/>
</dbReference>
<dbReference type="GO" id="GO:0046872">
    <property type="term" value="F:metal ion binding"/>
    <property type="evidence" value="ECO:0007669"/>
    <property type="project" value="UniProtKB-KW"/>
</dbReference>
<evidence type="ECO:0000256" key="3">
    <source>
        <dbReference type="ARBA" id="ARBA00022723"/>
    </source>
</evidence>
<dbReference type="InterPro" id="IPR045109">
    <property type="entry name" value="LSDs-like"/>
</dbReference>
<dbReference type="PANTHER" id="PTHR12549:SF11">
    <property type="entry name" value="LYSINE-SPECIFIC DEMETHYLASE JMJ25"/>
    <property type="match status" value="1"/>
</dbReference>
<protein>
    <submittedName>
        <fullName evidence="5">Uncharacterized protein</fullName>
    </submittedName>
</protein>
<evidence type="ECO:0000256" key="2">
    <source>
        <dbReference type="ARBA" id="ARBA00006801"/>
    </source>
</evidence>
<comment type="similarity">
    <text evidence="2">Belongs to the JARID1 histone demethylase family.</text>
</comment>
<reference evidence="5 6" key="1">
    <citation type="journal article" date="2013" name="Proc. Natl. Acad. Sci. U.S.A.">
        <title>Fine-scale variation in meiotic recombination in Mimulus inferred from population shotgun sequencing.</title>
        <authorList>
            <person name="Hellsten U."/>
            <person name="Wright K.M."/>
            <person name="Jenkins J."/>
            <person name="Shu S."/>
            <person name="Yuan Y."/>
            <person name="Wessler S.R."/>
            <person name="Schmutz J."/>
            <person name="Willis J.H."/>
            <person name="Rokhsar D.S."/>
        </authorList>
    </citation>
    <scope>NUCLEOTIDE SEQUENCE [LARGE SCALE GENOMIC DNA]</scope>
    <source>
        <strain evidence="6">cv. DUN x IM62</strain>
    </source>
</reference>